<accession>A0A554LUX6</accession>
<name>A0A554LUX6_9BACT</name>
<proteinExistence type="predicted"/>
<protein>
    <submittedName>
        <fullName evidence="1">Uncharacterized protein</fullName>
    </submittedName>
</protein>
<gene>
    <name evidence="1" type="ORF">CEN88_355</name>
</gene>
<feature type="non-terminal residue" evidence="1">
    <location>
        <position position="1"/>
    </location>
</feature>
<dbReference type="Proteomes" id="UP000318711">
    <property type="component" value="Unassembled WGS sequence"/>
</dbReference>
<sequence length="35" mass="3610">LNATPAGNISTPPAPLGTNIPIKNINDLPGMRLDL</sequence>
<dbReference type="EMBL" id="VMGL01000040">
    <property type="protein sequence ID" value="TSC96429.1"/>
    <property type="molecule type" value="Genomic_DNA"/>
</dbReference>
<organism evidence="1 2">
    <name type="scientific">Candidatus Berkelbacteria bacterium Licking1014_2</name>
    <dbReference type="NCBI Taxonomy" id="2017146"/>
    <lineage>
        <taxon>Bacteria</taxon>
        <taxon>Candidatus Berkelbacteria</taxon>
    </lineage>
</organism>
<comment type="caution">
    <text evidence="1">The sequence shown here is derived from an EMBL/GenBank/DDBJ whole genome shotgun (WGS) entry which is preliminary data.</text>
</comment>
<reference evidence="1 2" key="1">
    <citation type="submission" date="2017-07" db="EMBL/GenBank/DDBJ databases">
        <title>Mechanisms for carbon and nitrogen cycling indicate functional differentiation within the Candidate Phyla Radiation.</title>
        <authorList>
            <person name="Danczak R.E."/>
            <person name="Johnston M.D."/>
            <person name="Kenah C."/>
            <person name="Slattery M."/>
            <person name="Wrighton K.C."/>
            <person name="Wilkins M.J."/>
        </authorList>
    </citation>
    <scope>NUCLEOTIDE SEQUENCE [LARGE SCALE GENOMIC DNA]</scope>
    <source>
        <strain evidence="1">Licking1014_2</strain>
    </source>
</reference>
<evidence type="ECO:0000313" key="1">
    <source>
        <dbReference type="EMBL" id="TSC96429.1"/>
    </source>
</evidence>
<dbReference type="AlphaFoldDB" id="A0A554LUX6"/>
<evidence type="ECO:0000313" key="2">
    <source>
        <dbReference type="Proteomes" id="UP000318711"/>
    </source>
</evidence>